<dbReference type="SUPFAM" id="SSF48452">
    <property type="entry name" value="TPR-like"/>
    <property type="match status" value="3"/>
</dbReference>
<name>A0A1H2VKF5_9PSEU</name>
<organism evidence="1 2">
    <name type="scientific">Amycolatopsis xylanica</name>
    <dbReference type="NCBI Taxonomy" id="589385"/>
    <lineage>
        <taxon>Bacteria</taxon>
        <taxon>Bacillati</taxon>
        <taxon>Actinomycetota</taxon>
        <taxon>Actinomycetes</taxon>
        <taxon>Pseudonocardiales</taxon>
        <taxon>Pseudonocardiaceae</taxon>
        <taxon>Amycolatopsis</taxon>
    </lineage>
</organism>
<dbReference type="PANTHER" id="PTHR19959:SF119">
    <property type="entry name" value="FUNGAL LIPASE-LIKE DOMAIN-CONTAINING PROTEIN"/>
    <property type="match status" value="1"/>
</dbReference>
<dbReference type="STRING" id="589385.SAMN05421504_1011248"/>
<proteinExistence type="predicted"/>
<dbReference type="InterPro" id="IPR011990">
    <property type="entry name" value="TPR-like_helical_dom_sf"/>
</dbReference>
<dbReference type="PANTHER" id="PTHR19959">
    <property type="entry name" value="KINESIN LIGHT CHAIN"/>
    <property type="match status" value="1"/>
</dbReference>
<accession>A0A1H2VKF5</accession>
<dbReference type="EMBL" id="FNON01000001">
    <property type="protein sequence ID" value="SDW68424.1"/>
    <property type="molecule type" value="Genomic_DNA"/>
</dbReference>
<protein>
    <submittedName>
        <fullName evidence="1">Tetratricopeptide repeat-containing protein</fullName>
    </submittedName>
</protein>
<dbReference type="RefSeq" id="WP_091287533.1">
    <property type="nucleotide sequence ID" value="NZ_FNON01000001.1"/>
</dbReference>
<reference evidence="1 2" key="1">
    <citation type="submission" date="2016-10" db="EMBL/GenBank/DDBJ databases">
        <authorList>
            <person name="de Groot N.N."/>
        </authorList>
    </citation>
    <scope>NUCLEOTIDE SEQUENCE [LARGE SCALE GENOMIC DNA]</scope>
    <source>
        <strain evidence="1 2">CPCC 202699</strain>
    </source>
</reference>
<evidence type="ECO:0000313" key="2">
    <source>
        <dbReference type="Proteomes" id="UP000199515"/>
    </source>
</evidence>
<dbReference type="Pfam" id="PF13374">
    <property type="entry name" value="TPR_10"/>
    <property type="match status" value="3"/>
</dbReference>
<keyword evidence="2" id="KW-1185">Reference proteome</keyword>
<evidence type="ECO:0000313" key="1">
    <source>
        <dbReference type="EMBL" id="SDW68424.1"/>
    </source>
</evidence>
<dbReference type="Pfam" id="PF13424">
    <property type="entry name" value="TPR_12"/>
    <property type="match status" value="2"/>
</dbReference>
<sequence>MSTSTAAAAAPVADIPVPADYDGDGRLDEAVWRPGDGTWRVQPAAGGPAVTRQWGQAGDLPVPGVYGGAAHLAVLRPADGKLYAKPFTGDGPSWDRPWATAGYVPTPEDHSGMITLANALNVLANVLSSAGRHGEAVVAARYGRDLWRSLAGVDHPGYDARFAWASVMLGAYASNAGLHDEAFQVTTEGAERYRALGDRPNLAWALDNLAMRYSTAGKLAEAVPPARERRDICRALAEADPAQRGGFGHAAVMLGAHASNAKLHDEAIAATIEGAEAFRAIPDQPQLAWALDNLAMRYSTAGKLAEAVPPMRECRDIYRTLAATTPAYRSDWAHADVMLGAHASNAKLFDEAIEANKDGIEAYRALGDKPSLAWALGNLAMRCSTAGRLEEAVPPARECRDVYRDLGQAHRPDWGWSAVMLGAHASNAKLYDEAIAATREGVEVFRDLDLRPNLAWALGNLAMRYSTAGKLAEAVPPARECRDVYRDLGEAHRPDWGWSAVMLGAHASNAKLHDEAIEATKEGVQVYRDLDARPNLAWALNNLCLRCWTAGRLAEAVDPQRECRDIYRALAETDPAGYRPNWAEAALQLAYLLVALERRSEAVNAALEAVRLFTLLTAANPVYAPRLEAAKKLLLSLQGTYTGGGLITAVHAPATATPGETIQVSVELASTAPEGTVVTVNGLTAREVRLQASTRPGMWRVPITAIGDGQAEERVLIIEIAGQPATALLEIARNPFRPLSVFIRASEIDTANPVLRQGDVYHWRVGSVAYSTGEPVFAADLSADVDHGRQWTTVLAQLDVQRGDATVLTVSRSLVLGSSYRVLRDQAGQIRPPVETDGRAVQIADRDSHYRGTFTVRNLEPVAVSFTKKRVEWTGDEDELTRFSDEETHDVTVAPGASATVEVTLDRAQGHGAHGAVVHLFGQTADAKPVHTSAAFSLVRATRALLAPHKGFVVDGVADPARFATIVNEQQALPLSVEVEKSGTVRVRTSAPEGLTQEHVWALRRAADYSQQASAEWFAPLSETGIVAADGDVVQGADCDPDNPPAQIPENFACQFTGETKTKEIPARVVNARKGDIVLVPGGNGMIGGLLSQVTPAQRYAHCGIMTKNFVEISHSTASQDWLVQEHPRGIYSGGKKQPTDGFEPDALRFQWPGGITQSVAEAYGGSQFTSPEGKQFGISAFNLVDAAVLDGQWQIIEPMVIKPHPLAELADPTIRQRLHKVADEARKLTVTAADTAAGRQSGTHYRFYSYSDSAVALRPSPSGVVGPAPASAGWAAGTVPSECASFIWLAAKRAGIQLEGPGAVTAPGDLEPADVLGGAQTDGETLDGLYFYTAEERARAARWFVPYIEETIFNKVVKEEGWLVAALNELFSDVGDDCAYQLANTFAFDWADGDSKNDDRWENPGIGRAISPDHLMLWDRPDQTGFGLWGYAEPLIHHTTRLELVPETKWRKTNGPALLNGTVVFNGARMAGVEVNAGGVTAITNADGWFSMDVFEGRYALKASKFIDREIGVAEAVLDLTVAAGEVKTIEVQLAPPPERYRLLQVDAQIEMNDDETFGDDHFSDHKYWELPVGPGHTVHQISFTRGWGGELRVEMTLTALYNPDDLSVGLQFAGKLYEGTSEQTDDLGGTAGNFWTIPKDAIKTTRAADGRELKIKITNTEDDVDDDYIEFAFTITNRRQA</sequence>
<dbReference type="Proteomes" id="UP000199515">
    <property type="component" value="Unassembled WGS sequence"/>
</dbReference>
<dbReference type="OrthoDB" id="3885120at2"/>
<gene>
    <name evidence="1" type="ORF">SAMN05421504_1011248</name>
</gene>
<dbReference type="Gene3D" id="1.25.40.10">
    <property type="entry name" value="Tetratricopeptide repeat domain"/>
    <property type="match status" value="3"/>
</dbReference>